<organism evidence="1">
    <name type="scientific">Picea glauca</name>
    <name type="common">White spruce</name>
    <name type="synonym">Pinus glauca</name>
    <dbReference type="NCBI Taxonomy" id="3330"/>
    <lineage>
        <taxon>Eukaryota</taxon>
        <taxon>Viridiplantae</taxon>
        <taxon>Streptophyta</taxon>
        <taxon>Embryophyta</taxon>
        <taxon>Tracheophyta</taxon>
        <taxon>Spermatophyta</taxon>
        <taxon>Pinopsida</taxon>
        <taxon>Pinidae</taxon>
        <taxon>Conifers I</taxon>
        <taxon>Pinales</taxon>
        <taxon>Pinaceae</taxon>
        <taxon>Picea</taxon>
    </lineage>
</organism>
<evidence type="ECO:0000313" key="1">
    <source>
        <dbReference type="EMBL" id="KUM48552.1"/>
    </source>
</evidence>
<comment type="caution">
    <text evidence="1">The sequence shown here is derived from an EMBL/GenBank/DDBJ whole genome shotgun (WGS) entry which is preliminary data.</text>
</comment>
<dbReference type="AlphaFoldDB" id="A0A101M076"/>
<gene>
    <name evidence="1" type="ORF">ABT39_MTgene4567</name>
</gene>
<protein>
    <submittedName>
        <fullName evidence="1">Uncharacterized protein</fullName>
    </submittedName>
</protein>
<name>A0A101M076_PICGL</name>
<accession>A0A101M076</accession>
<geneLocation type="mitochondrion" evidence="1"/>
<reference evidence="1" key="1">
    <citation type="journal article" date="2015" name="Genome Biol. Evol.">
        <title>Organellar Genomes of White Spruce (Picea glauca): Assembly and Annotation.</title>
        <authorList>
            <person name="Jackman S.D."/>
            <person name="Warren R.L."/>
            <person name="Gibb E.A."/>
            <person name="Vandervalk B.P."/>
            <person name="Mohamadi H."/>
            <person name="Chu J."/>
            <person name="Raymond A."/>
            <person name="Pleasance S."/>
            <person name="Coope R."/>
            <person name="Wildung M.R."/>
            <person name="Ritland C.E."/>
            <person name="Bousquet J."/>
            <person name="Jones S.J."/>
            <person name="Bohlmann J."/>
            <person name="Birol I."/>
        </authorList>
    </citation>
    <scope>NUCLEOTIDE SEQUENCE [LARGE SCALE GENOMIC DNA]</scope>
    <source>
        <tissue evidence="1">Flushing bud</tissue>
    </source>
</reference>
<keyword evidence="1" id="KW-0496">Mitochondrion</keyword>
<sequence>MRMLILYDIKECPQARKEYKQACTQATEEDPQGSYQTGFQ</sequence>
<proteinExistence type="predicted"/>
<dbReference type="EMBL" id="LKAM01000005">
    <property type="protein sequence ID" value="KUM48552.1"/>
    <property type="molecule type" value="Genomic_DNA"/>
</dbReference>